<evidence type="ECO:0008006" key="2">
    <source>
        <dbReference type="Google" id="ProtNLM"/>
    </source>
</evidence>
<proteinExistence type="predicted"/>
<dbReference type="InterPro" id="IPR058240">
    <property type="entry name" value="rSAM_sf"/>
</dbReference>
<dbReference type="AlphaFoldDB" id="A0A381ZM06"/>
<gene>
    <name evidence="1" type="ORF">METZ01_LOCUS143144</name>
</gene>
<reference evidence="1" key="1">
    <citation type="submission" date="2018-05" db="EMBL/GenBank/DDBJ databases">
        <authorList>
            <person name="Lanie J.A."/>
            <person name="Ng W.-L."/>
            <person name="Kazmierczak K.M."/>
            <person name="Andrzejewski T.M."/>
            <person name="Davidsen T.M."/>
            <person name="Wayne K.J."/>
            <person name="Tettelin H."/>
            <person name="Glass J.I."/>
            <person name="Rusch D."/>
            <person name="Podicherti R."/>
            <person name="Tsui H.-C.T."/>
            <person name="Winkler M.E."/>
        </authorList>
    </citation>
    <scope>NUCLEOTIDE SEQUENCE</scope>
</reference>
<protein>
    <recommendedName>
        <fullName evidence="2">4Fe4S-binding SPASM domain-containing protein</fullName>
    </recommendedName>
</protein>
<dbReference type="Gene3D" id="3.20.20.70">
    <property type="entry name" value="Aldolase class I"/>
    <property type="match status" value="1"/>
</dbReference>
<dbReference type="EMBL" id="UINC01021852">
    <property type="protein sequence ID" value="SVA90290.1"/>
    <property type="molecule type" value="Genomic_DNA"/>
</dbReference>
<organism evidence="1">
    <name type="scientific">marine metagenome</name>
    <dbReference type="NCBI Taxonomy" id="408172"/>
    <lineage>
        <taxon>unclassified sequences</taxon>
        <taxon>metagenomes</taxon>
        <taxon>ecological metagenomes</taxon>
    </lineage>
</organism>
<evidence type="ECO:0000313" key="1">
    <source>
        <dbReference type="EMBL" id="SVA90290.1"/>
    </source>
</evidence>
<accession>A0A381ZM06</accession>
<dbReference type="SUPFAM" id="SSF102114">
    <property type="entry name" value="Radical SAM enzymes"/>
    <property type="match status" value="1"/>
</dbReference>
<dbReference type="InterPro" id="IPR013785">
    <property type="entry name" value="Aldolase_TIM"/>
</dbReference>
<sequence>MNKEFREILSYVKSYETKILIHTNGGIHDKDYWIDIGNILTKWDIINFDLDGLSDTHSIHRVNTTFEDVIDNAKTVINASNTQVHWKYIVFDYNQHQVDEARELAKTLGFTTFSTVNTSREFYPPKDGIYRHIKKKTNLDDIPKKIICSWQDWGKWYISPEGLVFRCCWTGGHYYDENNTRFYYIPQFEKLFNGFQIPIEKIITYDYWTKLQQFLQGYDRSFSLCKSQCGKIVSSIEKVEENLLTGEKTKFDPANQLGN</sequence>
<name>A0A381ZM06_9ZZZZ</name>